<evidence type="ECO:0000256" key="2">
    <source>
        <dbReference type="SAM" id="SignalP"/>
    </source>
</evidence>
<dbReference type="PANTHER" id="PTHR47245">
    <property type="entry name" value="PEPTIDYLPROLYL ISOMERASE"/>
    <property type="match status" value="1"/>
</dbReference>
<evidence type="ECO:0000259" key="3">
    <source>
        <dbReference type="PROSITE" id="PS50198"/>
    </source>
</evidence>
<dbReference type="SUPFAM" id="SSF54534">
    <property type="entry name" value="FKBP-like"/>
    <property type="match status" value="1"/>
</dbReference>
<dbReference type="Pfam" id="PF07833">
    <property type="entry name" value="Cu_amine_oxidN1"/>
    <property type="match status" value="1"/>
</dbReference>
<name>A0A172TEH1_9BACL</name>
<dbReference type="PROSITE" id="PS50198">
    <property type="entry name" value="PPIC_PPIASE_2"/>
    <property type="match status" value="1"/>
</dbReference>
<reference evidence="4 5" key="1">
    <citation type="submission" date="2015-01" db="EMBL/GenBank/DDBJ databases">
        <title>Paenibacillus swuensis/DY6/whole genome sequencing.</title>
        <authorList>
            <person name="Kim M.K."/>
            <person name="Srinivasan S."/>
            <person name="Lee J.-J."/>
        </authorList>
    </citation>
    <scope>NUCLEOTIDE SEQUENCE [LARGE SCALE GENOMIC DNA]</scope>
    <source>
        <strain evidence="4 5">DY6</strain>
    </source>
</reference>
<dbReference type="Proteomes" id="UP000076927">
    <property type="component" value="Chromosome"/>
</dbReference>
<dbReference type="EMBL" id="CP011388">
    <property type="protein sequence ID" value="ANE45449.1"/>
    <property type="molecule type" value="Genomic_DNA"/>
</dbReference>
<keyword evidence="1" id="KW-0697">Rotamase</keyword>
<feature type="domain" description="PpiC" evidence="3">
    <location>
        <begin position="226"/>
        <end position="331"/>
    </location>
</feature>
<proteinExistence type="predicted"/>
<dbReference type="PATRIC" id="fig|1178515.4.peg.572"/>
<feature type="signal peptide" evidence="2">
    <location>
        <begin position="1"/>
        <end position="25"/>
    </location>
</feature>
<dbReference type="STRING" id="1178515.SY83_02930"/>
<dbReference type="AlphaFoldDB" id="A0A172TEH1"/>
<protein>
    <recommendedName>
        <fullName evidence="3">PpiC domain-containing protein</fullName>
    </recommendedName>
</protein>
<gene>
    <name evidence="4" type="ORF">SY83_02930</name>
</gene>
<dbReference type="PANTHER" id="PTHR47245:SF2">
    <property type="entry name" value="PEPTIDYL-PROLYL CIS-TRANS ISOMERASE HP_0175-RELATED"/>
    <property type="match status" value="1"/>
</dbReference>
<dbReference type="InterPro" id="IPR012854">
    <property type="entry name" value="Cu_amine_oxidase-like_N"/>
</dbReference>
<feature type="chain" id="PRO_5039427940" description="PpiC domain-containing protein" evidence="2">
    <location>
        <begin position="26"/>
        <end position="375"/>
    </location>
</feature>
<dbReference type="InterPro" id="IPR046357">
    <property type="entry name" value="PPIase_dom_sf"/>
</dbReference>
<evidence type="ECO:0000256" key="1">
    <source>
        <dbReference type="PROSITE-ProRule" id="PRU00278"/>
    </source>
</evidence>
<dbReference type="InterPro" id="IPR050245">
    <property type="entry name" value="PrsA_foldase"/>
</dbReference>
<dbReference type="InterPro" id="IPR000297">
    <property type="entry name" value="PPIase_PpiC"/>
</dbReference>
<sequence>MNDKYKGLLIGALAGTLLTGTAAYAGNGMVEALTKQVKMIYNGTEVQAPGNILIHEGRTYAQLSTVGKIMGKPVIWDGKTNTIRIGDNGLNEVVAVYTGGQVTKGEILKFLNVTSLFMSSEIPLTNTDFLEKTLKEYITLKVLASKADAEVKNKAKTDSAARMVQMKPQLVGALADILKKDGLVEADIARYITMQIEAQGVLRKSITDAKLRAEFNAALLAKPADYTVVTVSHILIGLKDASTGQELRKKEDALARANEVRQKLMNGGDFAILAKEYSDDPGSKDSGGTYENQLAANYVEAFKNASVTLPIGTISEPVETEFGYHLMKVSARNVQTFDQAKETLLEAAINRAYGEFTTEQLPGLIKSLKVSAIGN</sequence>
<dbReference type="GO" id="GO:0003755">
    <property type="term" value="F:peptidyl-prolyl cis-trans isomerase activity"/>
    <property type="evidence" value="ECO:0007669"/>
    <property type="project" value="UniProtKB-KW"/>
</dbReference>
<dbReference type="InterPro" id="IPR027304">
    <property type="entry name" value="Trigger_fact/SurA_dom_sf"/>
</dbReference>
<dbReference type="SUPFAM" id="SSF109998">
    <property type="entry name" value="Triger factor/SurA peptide-binding domain-like"/>
    <property type="match status" value="1"/>
</dbReference>
<dbReference type="Gene3D" id="3.10.50.40">
    <property type="match status" value="1"/>
</dbReference>
<organism evidence="4 5">
    <name type="scientific">Paenibacillus swuensis</name>
    <dbReference type="NCBI Taxonomy" id="1178515"/>
    <lineage>
        <taxon>Bacteria</taxon>
        <taxon>Bacillati</taxon>
        <taxon>Bacillota</taxon>
        <taxon>Bacilli</taxon>
        <taxon>Bacillales</taxon>
        <taxon>Paenibacillaceae</taxon>
        <taxon>Paenibacillus</taxon>
    </lineage>
</organism>
<keyword evidence="1" id="KW-0413">Isomerase</keyword>
<keyword evidence="5" id="KW-1185">Reference proteome</keyword>
<dbReference type="Pfam" id="PF13616">
    <property type="entry name" value="Rotamase_3"/>
    <property type="match status" value="1"/>
</dbReference>
<evidence type="ECO:0000313" key="5">
    <source>
        <dbReference type="Proteomes" id="UP000076927"/>
    </source>
</evidence>
<dbReference type="RefSeq" id="WP_068604103.1">
    <property type="nucleotide sequence ID" value="NZ_CP011388.1"/>
</dbReference>
<dbReference type="KEGG" id="pswu:SY83_02930"/>
<accession>A0A172TEH1</accession>
<evidence type="ECO:0000313" key="4">
    <source>
        <dbReference type="EMBL" id="ANE45449.1"/>
    </source>
</evidence>
<keyword evidence="2" id="KW-0732">Signal</keyword>